<organism evidence="7 8">
    <name type="scientific">Methylomonas fluvii</name>
    <dbReference type="NCBI Taxonomy" id="1854564"/>
    <lineage>
        <taxon>Bacteria</taxon>
        <taxon>Pseudomonadati</taxon>
        <taxon>Pseudomonadota</taxon>
        <taxon>Gammaproteobacteria</taxon>
        <taxon>Methylococcales</taxon>
        <taxon>Methylococcaceae</taxon>
        <taxon>Methylomonas</taxon>
    </lineage>
</organism>
<dbReference type="Proteomes" id="UP000641152">
    <property type="component" value="Unassembled WGS sequence"/>
</dbReference>
<evidence type="ECO:0000256" key="1">
    <source>
        <dbReference type="ARBA" id="ARBA00006594"/>
    </source>
</evidence>
<dbReference type="EC" id="2.1.1.72" evidence="2"/>
<dbReference type="Pfam" id="PF02086">
    <property type="entry name" value="MethyltransfD12"/>
    <property type="match status" value="1"/>
</dbReference>
<proteinExistence type="inferred from homology"/>
<dbReference type="PANTHER" id="PTHR30481">
    <property type="entry name" value="DNA ADENINE METHYLASE"/>
    <property type="match status" value="1"/>
</dbReference>
<dbReference type="GO" id="GO:0032259">
    <property type="term" value="P:methylation"/>
    <property type="evidence" value="ECO:0007669"/>
    <property type="project" value="UniProtKB-KW"/>
</dbReference>
<dbReference type="InterPro" id="IPR012327">
    <property type="entry name" value="MeTrfase_D12"/>
</dbReference>
<sequence length="280" mass="32481">MKTYNLQKKEIVEPYAGSAIVSLSLVANEVVSKATLIERAPSLIYSFWKAVFNHTDALVSKIEGVSVNIDSWHYFRELLKHDQPDEDRVVELALACIFLNRTNFSGVLHSGPIGGRSQSSQYKIDCRFIKKDIVSRIKNIAQLKERIFITFGDALSFLNKFNAKNTKECFYYIDPPYFKQGSQLYRFHYKTVDHKRLADVLNEADFPWLLSYDKDEFIELLYANFQQIHQSFRYMSKIPKTEKELVITNMKNSVQKNTKPSISVCRDSGNKIDQRVQRVP</sequence>
<evidence type="ECO:0000256" key="5">
    <source>
        <dbReference type="ARBA" id="ARBA00022691"/>
    </source>
</evidence>
<dbReference type="Gene3D" id="1.10.1020.10">
    <property type="entry name" value="Adenine-specific Methyltransferase, Domain 2"/>
    <property type="match status" value="1"/>
</dbReference>
<dbReference type="PIRSF" id="PIRSF000398">
    <property type="entry name" value="M_m6A_EcoRV"/>
    <property type="match status" value="1"/>
</dbReference>
<keyword evidence="4" id="KW-0808">Transferase</keyword>
<comment type="caution">
    <text evidence="7">The sequence shown here is derived from an EMBL/GenBank/DDBJ whole genome shotgun (WGS) entry which is preliminary data.</text>
</comment>
<dbReference type="GO" id="GO:0008168">
    <property type="term" value="F:methyltransferase activity"/>
    <property type="evidence" value="ECO:0007669"/>
    <property type="project" value="UniProtKB-KW"/>
</dbReference>
<name>A0ABR9D9L3_9GAMM</name>
<dbReference type="SUPFAM" id="SSF53335">
    <property type="entry name" value="S-adenosyl-L-methionine-dependent methyltransferases"/>
    <property type="match status" value="1"/>
</dbReference>
<comment type="similarity">
    <text evidence="1">Belongs to the N(4)/N(6)-methyltransferase family.</text>
</comment>
<keyword evidence="3 7" id="KW-0489">Methyltransferase</keyword>
<accession>A0ABR9D9L3</accession>
<evidence type="ECO:0000313" key="8">
    <source>
        <dbReference type="Proteomes" id="UP000641152"/>
    </source>
</evidence>
<protein>
    <recommendedName>
        <fullName evidence="2">site-specific DNA-methyltransferase (adenine-specific)</fullName>
        <ecNumber evidence="2">2.1.1.72</ecNumber>
    </recommendedName>
</protein>
<dbReference type="InterPro" id="IPR029063">
    <property type="entry name" value="SAM-dependent_MTases_sf"/>
</dbReference>
<dbReference type="InterPro" id="IPR023095">
    <property type="entry name" value="Ade_MeTrfase_dom_2"/>
</dbReference>
<evidence type="ECO:0000313" key="7">
    <source>
        <dbReference type="EMBL" id="MBD9359441.1"/>
    </source>
</evidence>
<comment type="catalytic activity">
    <reaction evidence="6">
        <text>a 2'-deoxyadenosine in DNA + S-adenosyl-L-methionine = an N(6)-methyl-2'-deoxyadenosine in DNA + S-adenosyl-L-homocysteine + H(+)</text>
        <dbReference type="Rhea" id="RHEA:15197"/>
        <dbReference type="Rhea" id="RHEA-COMP:12418"/>
        <dbReference type="Rhea" id="RHEA-COMP:12419"/>
        <dbReference type="ChEBI" id="CHEBI:15378"/>
        <dbReference type="ChEBI" id="CHEBI:57856"/>
        <dbReference type="ChEBI" id="CHEBI:59789"/>
        <dbReference type="ChEBI" id="CHEBI:90615"/>
        <dbReference type="ChEBI" id="CHEBI:90616"/>
        <dbReference type="EC" id="2.1.1.72"/>
    </reaction>
</comment>
<gene>
    <name evidence="7" type="ORF">EBB_02540</name>
</gene>
<dbReference type="PANTHER" id="PTHR30481:SF2">
    <property type="entry name" value="SITE-SPECIFIC DNA-METHYLTRANSFERASE (ADENINE-SPECIFIC)"/>
    <property type="match status" value="1"/>
</dbReference>
<dbReference type="InterPro" id="IPR012263">
    <property type="entry name" value="M_m6A_EcoRV"/>
</dbReference>
<dbReference type="Gene3D" id="3.40.50.150">
    <property type="entry name" value="Vaccinia Virus protein VP39"/>
    <property type="match status" value="1"/>
</dbReference>
<evidence type="ECO:0000256" key="6">
    <source>
        <dbReference type="ARBA" id="ARBA00047942"/>
    </source>
</evidence>
<evidence type="ECO:0000256" key="2">
    <source>
        <dbReference type="ARBA" id="ARBA00011900"/>
    </source>
</evidence>
<reference evidence="7 8" key="1">
    <citation type="submission" date="2020-09" db="EMBL/GenBank/DDBJ databases">
        <title>Methylomonas albis sp. nov. and Methylomonas fluvii sp. nov.: Two cold-adapted methanotrophs from the River Elbe and an amended description of Methylovulum psychrotolerans strain Eb1.</title>
        <authorList>
            <person name="Bussmann I.K."/>
            <person name="Klings K.-W."/>
            <person name="Warnstedt J."/>
            <person name="Hoppert M."/>
            <person name="Saborowski A."/>
            <person name="Horn F."/>
            <person name="Liebner S."/>
        </authorList>
    </citation>
    <scope>NUCLEOTIDE SEQUENCE [LARGE SCALE GENOMIC DNA]</scope>
    <source>
        <strain evidence="7 8">EbB</strain>
    </source>
</reference>
<evidence type="ECO:0000256" key="4">
    <source>
        <dbReference type="ARBA" id="ARBA00022679"/>
    </source>
</evidence>
<keyword evidence="8" id="KW-1185">Reference proteome</keyword>
<keyword evidence="5" id="KW-0949">S-adenosyl-L-methionine</keyword>
<dbReference type="EMBL" id="JACXST010000001">
    <property type="protein sequence ID" value="MBD9359441.1"/>
    <property type="molecule type" value="Genomic_DNA"/>
</dbReference>
<evidence type="ECO:0000256" key="3">
    <source>
        <dbReference type="ARBA" id="ARBA00022603"/>
    </source>
</evidence>